<dbReference type="Proteomes" id="UP000293208">
    <property type="component" value="Unassembled WGS sequence"/>
</dbReference>
<feature type="compositionally biased region" description="Basic and acidic residues" evidence="1">
    <location>
        <begin position="20"/>
        <end position="38"/>
    </location>
</feature>
<organism evidence="3 5">
    <name type="scientific">Bifidobacterium pseudolongum subsp. globosum</name>
    <dbReference type="NCBI Taxonomy" id="1690"/>
    <lineage>
        <taxon>Bacteria</taxon>
        <taxon>Bacillati</taxon>
        <taxon>Actinomycetota</taxon>
        <taxon>Actinomycetes</taxon>
        <taxon>Bifidobacteriales</taxon>
        <taxon>Bifidobacteriaceae</taxon>
        <taxon>Bifidobacterium</taxon>
    </lineage>
</organism>
<protein>
    <submittedName>
        <fullName evidence="3">Sucrose transporter</fullName>
    </submittedName>
</protein>
<dbReference type="AlphaFoldDB" id="A0A4Q5AWM1"/>
<gene>
    <name evidence="3" type="ORF">PG2001B_0155</name>
    <name evidence="2" type="ORF">PG2071B_0090</name>
</gene>
<evidence type="ECO:0000313" key="5">
    <source>
        <dbReference type="Proteomes" id="UP000293208"/>
    </source>
</evidence>
<feature type="compositionally biased region" description="Basic and acidic residues" evidence="1">
    <location>
        <begin position="47"/>
        <end position="56"/>
    </location>
</feature>
<feature type="region of interest" description="Disordered" evidence="1">
    <location>
        <begin position="1"/>
        <end position="56"/>
    </location>
</feature>
<proteinExistence type="predicted"/>
<dbReference type="Proteomes" id="UP000291187">
    <property type="component" value="Unassembled WGS sequence"/>
</dbReference>
<evidence type="ECO:0000313" key="2">
    <source>
        <dbReference type="EMBL" id="RYQ20920.1"/>
    </source>
</evidence>
<comment type="caution">
    <text evidence="3">The sequence shown here is derived from an EMBL/GenBank/DDBJ whole genome shotgun (WGS) entry which is preliminary data.</text>
</comment>
<feature type="compositionally biased region" description="Gly residues" evidence="1">
    <location>
        <begin position="1"/>
        <end position="12"/>
    </location>
</feature>
<sequence>MVDEQGAGGKPAGNGYIRPGIDDRPDLNKALSPEDKGNITRLTADAEETRRRAQRR</sequence>
<accession>A0A4Q5AWM1</accession>
<evidence type="ECO:0000256" key="1">
    <source>
        <dbReference type="SAM" id="MobiDB-lite"/>
    </source>
</evidence>
<name>A0A4Q5AWM1_9BIFI</name>
<reference evidence="4 5" key="1">
    <citation type="submission" date="2018-12" db="EMBL/GenBank/DDBJ databases">
        <title>Unveiling genomic diversity among members of the Bifidobacterium pseudolongum species, a widely distributed gut commensal of the animal kingdom.</title>
        <authorList>
            <person name="Lugli G.A."/>
            <person name="Duranti S."/>
            <person name="Albert K."/>
            <person name="Mancabelli L."/>
            <person name="Napoli S."/>
            <person name="Viappiani A."/>
            <person name="Anzalone R."/>
            <person name="Longhi G."/>
            <person name="Milani C."/>
            <person name="Turroni F."/>
            <person name="Alessandri G."/>
            <person name="Sela D.A."/>
            <person name="Van Sinderen D."/>
            <person name="Ventura M."/>
        </authorList>
    </citation>
    <scope>NUCLEOTIDE SEQUENCE [LARGE SCALE GENOMIC DNA]</scope>
    <source>
        <strain evidence="3 5">2001B</strain>
        <strain evidence="2 4">2071B</strain>
    </source>
</reference>
<dbReference type="EMBL" id="RYUM01000002">
    <property type="protein sequence ID" value="RYQ20920.1"/>
    <property type="molecule type" value="Genomic_DNA"/>
</dbReference>
<evidence type="ECO:0000313" key="3">
    <source>
        <dbReference type="EMBL" id="RYQ40274.1"/>
    </source>
</evidence>
<evidence type="ECO:0000313" key="4">
    <source>
        <dbReference type="Proteomes" id="UP000291187"/>
    </source>
</evidence>
<dbReference type="EMBL" id="RYUY01000001">
    <property type="protein sequence ID" value="RYQ40274.1"/>
    <property type="molecule type" value="Genomic_DNA"/>
</dbReference>